<dbReference type="AlphaFoldDB" id="A0A0F8ZP51"/>
<comment type="caution">
    <text evidence="1">The sequence shown here is derived from an EMBL/GenBank/DDBJ whole genome shotgun (WGS) entry which is preliminary data.</text>
</comment>
<reference evidence="1" key="1">
    <citation type="journal article" date="2015" name="Nature">
        <title>Complex archaea that bridge the gap between prokaryotes and eukaryotes.</title>
        <authorList>
            <person name="Spang A."/>
            <person name="Saw J.H."/>
            <person name="Jorgensen S.L."/>
            <person name="Zaremba-Niedzwiedzka K."/>
            <person name="Martijn J."/>
            <person name="Lind A.E."/>
            <person name="van Eijk R."/>
            <person name="Schleper C."/>
            <person name="Guy L."/>
            <person name="Ettema T.J."/>
        </authorList>
    </citation>
    <scope>NUCLEOTIDE SEQUENCE</scope>
</reference>
<proteinExistence type="predicted"/>
<dbReference type="EMBL" id="LAZR01050251">
    <property type="protein sequence ID" value="KKK87775.1"/>
    <property type="molecule type" value="Genomic_DNA"/>
</dbReference>
<sequence length="283" mass="32171">MADLPQVKFHHKTENGEEREVVSKVTVTQDGTFHMTVPDDLVDSIKPHLPKDYYTDCVRRKVKKDPLLPGGLRRSGTKITHRVSGPSLDDCKRAIKAGLRDWLKCEVTEEIVIRYGRRTKTTYWKMTDGTIYANGTDCENDPNYLTDGPQHDPRNGGWHGKLDATTHNAGYMVSLFASIHKKTTYTRCSVVEHKYSRPDFSNFSHETWGERLNCFVGLAEDGGWMQDGIECEEMPYTEESAKFFYEMLIGMCAFSDKIEAFFEDPANVIKAIEAGTQLLIGRD</sequence>
<organism evidence="1">
    <name type="scientific">marine sediment metagenome</name>
    <dbReference type="NCBI Taxonomy" id="412755"/>
    <lineage>
        <taxon>unclassified sequences</taxon>
        <taxon>metagenomes</taxon>
        <taxon>ecological metagenomes</taxon>
    </lineage>
</organism>
<gene>
    <name evidence="1" type="ORF">LCGC14_2749870</name>
</gene>
<protein>
    <submittedName>
        <fullName evidence="1">Uncharacterized protein</fullName>
    </submittedName>
</protein>
<accession>A0A0F8ZP51</accession>
<evidence type="ECO:0000313" key="1">
    <source>
        <dbReference type="EMBL" id="KKK87775.1"/>
    </source>
</evidence>
<name>A0A0F8ZP51_9ZZZZ</name>